<organism evidence="4 5">
    <name type="scientific">[Anoxybacillus] calidus</name>
    <dbReference type="NCBI Taxonomy" id="575178"/>
    <lineage>
        <taxon>Bacteria</taxon>
        <taxon>Bacillati</taxon>
        <taxon>Bacillota</taxon>
        <taxon>Bacilli</taxon>
        <taxon>Bacillales</taxon>
        <taxon>Anoxybacillaceae</taxon>
        <taxon>Paranoxybacillus</taxon>
    </lineage>
</organism>
<dbReference type="InterPro" id="IPR001173">
    <property type="entry name" value="Glyco_trans_2-like"/>
</dbReference>
<evidence type="ECO:0000259" key="3">
    <source>
        <dbReference type="Pfam" id="PF02709"/>
    </source>
</evidence>
<evidence type="ECO:0000259" key="2">
    <source>
        <dbReference type="Pfam" id="PF00535"/>
    </source>
</evidence>
<gene>
    <name evidence="4" type="ORF">HNQ85_001496</name>
</gene>
<dbReference type="SUPFAM" id="SSF53448">
    <property type="entry name" value="Nucleotide-diphospho-sugar transferases"/>
    <property type="match status" value="1"/>
</dbReference>
<dbReference type="EMBL" id="JACDUU010000003">
    <property type="protein sequence ID" value="MBA2871226.1"/>
    <property type="molecule type" value="Genomic_DNA"/>
</dbReference>
<dbReference type="AlphaFoldDB" id="A0A7W0BWG7"/>
<name>A0A7W0BWG7_9BACL</name>
<reference evidence="4 5" key="1">
    <citation type="submission" date="2020-07" db="EMBL/GenBank/DDBJ databases">
        <title>Genomic Encyclopedia of Type Strains, Phase IV (KMG-IV): sequencing the most valuable type-strain genomes for metagenomic binning, comparative biology and taxonomic classification.</title>
        <authorList>
            <person name="Goeker M."/>
        </authorList>
    </citation>
    <scope>NUCLEOTIDE SEQUENCE [LARGE SCALE GENOMIC DNA]</scope>
    <source>
        <strain evidence="4 5">DSM 25220</strain>
    </source>
</reference>
<evidence type="ECO:0000256" key="1">
    <source>
        <dbReference type="ARBA" id="ARBA00022679"/>
    </source>
</evidence>
<dbReference type="Proteomes" id="UP000580891">
    <property type="component" value="Unassembled WGS sequence"/>
</dbReference>
<dbReference type="CDD" id="cd00761">
    <property type="entry name" value="Glyco_tranf_GTA_type"/>
    <property type="match status" value="1"/>
</dbReference>
<protein>
    <submittedName>
        <fullName evidence="4">Glycosyltransferase involved in cell wall biosynthesis</fullName>
    </submittedName>
</protein>
<dbReference type="GO" id="GO:0016740">
    <property type="term" value="F:transferase activity"/>
    <property type="evidence" value="ECO:0007669"/>
    <property type="project" value="UniProtKB-KW"/>
</dbReference>
<dbReference type="Pfam" id="PF02709">
    <property type="entry name" value="Glyco_transf_7C"/>
    <property type="match status" value="1"/>
</dbReference>
<accession>A0A7W0BWG7</accession>
<dbReference type="Gene3D" id="3.90.550.10">
    <property type="entry name" value="Spore Coat Polysaccharide Biosynthesis Protein SpsA, Chain A"/>
    <property type="match status" value="1"/>
</dbReference>
<comment type="caution">
    <text evidence="4">The sequence shown here is derived from an EMBL/GenBank/DDBJ whole genome shotgun (WGS) entry which is preliminary data.</text>
</comment>
<evidence type="ECO:0000313" key="4">
    <source>
        <dbReference type="EMBL" id="MBA2871226.1"/>
    </source>
</evidence>
<sequence length="316" mass="37359">MMSVSIVIPVYNAEQTIGMTLDKLLEQNYDKHYYEVILVDDGSKDQSISIIKDYVKKYSNIKLYVNSKNQGRSKTRNKGILYACNELLLFLDSDCIPKTKNFIKSHVEFHNKRKNSIGIGSVYFPETSQNPFDKFRDNRENIRNRRVNHANLDFVFLTTANMSISKKNMLDLGGFDEEFKYWGAEDIELGYRAFKKHLIIGMVDTEGDVYHYDERVDLETYTSRIFNFSKYNIPILLKKHPDIINYFNNYKLLEPISLFDKYLIKKIVIQLIIKNFHFIFAWFINNGWFINSKYSTSVYKLYLAKFYLQGVKERLV</sequence>
<feature type="domain" description="Galactosyltransferase C-terminal" evidence="3">
    <location>
        <begin position="159"/>
        <end position="211"/>
    </location>
</feature>
<dbReference type="PANTHER" id="PTHR43685:SF3">
    <property type="entry name" value="SLR2126 PROTEIN"/>
    <property type="match status" value="1"/>
</dbReference>
<dbReference type="InterPro" id="IPR029044">
    <property type="entry name" value="Nucleotide-diphossugar_trans"/>
</dbReference>
<evidence type="ECO:0000313" key="5">
    <source>
        <dbReference type="Proteomes" id="UP000580891"/>
    </source>
</evidence>
<dbReference type="InterPro" id="IPR027791">
    <property type="entry name" value="Galactosyl_T_C"/>
</dbReference>
<keyword evidence="1 4" id="KW-0808">Transferase</keyword>
<proteinExistence type="predicted"/>
<feature type="domain" description="Glycosyltransferase 2-like" evidence="2">
    <location>
        <begin position="5"/>
        <end position="143"/>
    </location>
</feature>
<dbReference type="RefSeq" id="WP_181537080.1">
    <property type="nucleotide sequence ID" value="NZ_JACDUU010000003.1"/>
</dbReference>
<dbReference type="PANTHER" id="PTHR43685">
    <property type="entry name" value="GLYCOSYLTRANSFERASE"/>
    <property type="match status" value="1"/>
</dbReference>
<keyword evidence="5" id="KW-1185">Reference proteome</keyword>
<dbReference type="InterPro" id="IPR050834">
    <property type="entry name" value="Glycosyltransf_2"/>
</dbReference>
<dbReference type="Pfam" id="PF00535">
    <property type="entry name" value="Glycos_transf_2"/>
    <property type="match status" value="1"/>
</dbReference>